<organism evidence="10 11">
    <name type="scientific">Fumia xinanensis</name>
    <dbReference type="NCBI Taxonomy" id="2763659"/>
    <lineage>
        <taxon>Bacteria</taxon>
        <taxon>Bacillati</taxon>
        <taxon>Bacillota</taxon>
        <taxon>Clostridia</taxon>
        <taxon>Eubacteriales</taxon>
        <taxon>Oscillospiraceae</taxon>
        <taxon>Fumia</taxon>
    </lineage>
</organism>
<dbReference type="PANTHER" id="PTHR34857">
    <property type="entry name" value="SLL0384 PROTEIN"/>
    <property type="match status" value="1"/>
</dbReference>
<keyword evidence="8 9" id="KW-0472">Membrane</keyword>
<keyword evidence="11" id="KW-1185">Reference proteome</keyword>
<dbReference type="CDD" id="cd16914">
    <property type="entry name" value="EcfT"/>
    <property type="match status" value="1"/>
</dbReference>
<comment type="similarity">
    <text evidence="2 9">Belongs to the energy-coupling factor EcfT family.</text>
</comment>
<keyword evidence="6 9" id="KW-0812">Transmembrane</keyword>
<evidence type="ECO:0000256" key="9">
    <source>
        <dbReference type="HAMAP-Rule" id="MF_01461"/>
    </source>
</evidence>
<evidence type="ECO:0000256" key="6">
    <source>
        <dbReference type="ARBA" id="ARBA00022692"/>
    </source>
</evidence>
<evidence type="ECO:0000256" key="2">
    <source>
        <dbReference type="ARBA" id="ARBA00005660"/>
    </source>
</evidence>
<dbReference type="Pfam" id="PF02361">
    <property type="entry name" value="CbiQ"/>
    <property type="match status" value="1"/>
</dbReference>
<evidence type="ECO:0000256" key="7">
    <source>
        <dbReference type="ARBA" id="ARBA00022989"/>
    </source>
</evidence>
<keyword evidence="4 9" id="KW-0813">Transport</keyword>
<feature type="transmembrane region" description="Helical" evidence="9">
    <location>
        <begin position="70"/>
        <end position="88"/>
    </location>
</feature>
<dbReference type="RefSeq" id="WP_249295217.1">
    <property type="nucleotide sequence ID" value="NZ_JACRSV010000002.1"/>
</dbReference>
<dbReference type="HAMAP" id="MF_01461">
    <property type="entry name" value="EcfT"/>
    <property type="match status" value="1"/>
</dbReference>
<evidence type="ECO:0000313" key="11">
    <source>
        <dbReference type="Proteomes" id="UP000610760"/>
    </source>
</evidence>
<dbReference type="Proteomes" id="UP000610760">
    <property type="component" value="Unassembled WGS sequence"/>
</dbReference>
<dbReference type="GO" id="GO:0022857">
    <property type="term" value="F:transmembrane transporter activity"/>
    <property type="evidence" value="ECO:0007669"/>
    <property type="project" value="UniProtKB-UniRule"/>
</dbReference>
<comment type="caution">
    <text evidence="10">The sequence shown here is derived from an EMBL/GenBank/DDBJ whole genome shotgun (WGS) entry which is preliminary data.</text>
</comment>
<accession>A0A926E2S7</accession>
<protein>
    <recommendedName>
        <fullName evidence="3 9">Energy-coupling factor transporter transmembrane protein EcfT</fullName>
        <shortName evidence="9">ECF transporter T component EcfT</shortName>
    </recommendedName>
</protein>
<comment type="subcellular location">
    <subcellularLocation>
        <location evidence="1 9">Cell membrane</location>
        <topology evidence="1 9">Multi-pass membrane protein</topology>
    </subcellularLocation>
</comment>
<dbReference type="InterPro" id="IPR024919">
    <property type="entry name" value="EcfT"/>
</dbReference>
<gene>
    <name evidence="9" type="primary">ecfT</name>
    <name evidence="10" type="ORF">H8710_09190</name>
</gene>
<feature type="transmembrane region" description="Helical" evidence="9">
    <location>
        <begin position="108"/>
        <end position="129"/>
    </location>
</feature>
<dbReference type="EMBL" id="JACRSV010000002">
    <property type="protein sequence ID" value="MBC8560241.1"/>
    <property type="molecule type" value="Genomic_DNA"/>
</dbReference>
<proteinExistence type="inferred from homology"/>
<comment type="subunit">
    <text evidence="9">Forms a stable energy-coupling factor (ECF) transporter complex composed of 2 membrane-embedded substrate-binding proteins (S component), 2 ATP-binding proteins (A component) and 2 transmembrane proteins (T component).</text>
</comment>
<dbReference type="InterPro" id="IPR051611">
    <property type="entry name" value="ECF_transporter_component"/>
</dbReference>
<feature type="transmembrane region" description="Helical" evidence="9">
    <location>
        <begin position="30"/>
        <end position="58"/>
    </location>
</feature>
<sequence>MLKDITIGQYFPGQSVVHRLDPRMKILLTIGYIVLLFLANQPLGFLLAAILLAVCYWVAKIPVRMIGKSLKPIIPILIFTAVLNVFFISGGTELFHWWIFRLTTGGLYTAFTMAVRIVLLIAGSSLLTYTTSPITLTDAIERLLKPLKVVKFPVHELAMMMSIALRFIPTLIEETDKIMSAQKARGADLESGGIMQRAKALIPILIPLFISAFRRAEELALAMECRCYHGGEGRTRMRQLHLSFRDWAAAFVMAVGIAAVVLLNHFLPFVI</sequence>
<evidence type="ECO:0000256" key="1">
    <source>
        <dbReference type="ARBA" id="ARBA00004651"/>
    </source>
</evidence>
<comment type="function">
    <text evidence="9">Transmembrane (T) component of an energy-coupling factor (ECF) ABC-transporter complex. Unlike classic ABC transporters this ECF transporter provides the energy necessary to transport a number of different substrates.</text>
</comment>
<evidence type="ECO:0000256" key="8">
    <source>
        <dbReference type="ARBA" id="ARBA00023136"/>
    </source>
</evidence>
<evidence type="ECO:0000256" key="4">
    <source>
        <dbReference type="ARBA" id="ARBA00022448"/>
    </source>
</evidence>
<name>A0A926E2S7_9FIRM</name>
<dbReference type="AlphaFoldDB" id="A0A926E2S7"/>
<evidence type="ECO:0000313" key="10">
    <source>
        <dbReference type="EMBL" id="MBC8560241.1"/>
    </source>
</evidence>
<keyword evidence="5 9" id="KW-1003">Cell membrane</keyword>
<feature type="transmembrane region" description="Helical" evidence="9">
    <location>
        <begin position="247"/>
        <end position="267"/>
    </location>
</feature>
<dbReference type="InterPro" id="IPR003339">
    <property type="entry name" value="ABC/ECF_trnsptr_transmembrane"/>
</dbReference>
<evidence type="ECO:0000256" key="3">
    <source>
        <dbReference type="ARBA" id="ARBA00014042"/>
    </source>
</evidence>
<keyword evidence="7 9" id="KW-1133">Transmembrane helix</keyword>
<dbReference type="PANTHER" id="PTHR34857:SF2">
    <property type="entry name" value="SLL0384 PROTEIN"/>
    <property type="match status" value="1"/>
</dbReference>
<reference evidence="10" key="1">
    <citation type="submission" date="2020-08" db="EMBL/GenBank/DDBJ databases">
        <title>Genome public.</title>
        <authorList>
            <person name="Liu C."/>
            <person name="Sun Q."/>
        </authorList>
    </citation>
    <scope>NUCLEOTIDE SEQUENCE</scope>
    <source>
        <strain evidence="10">NSJ-33</strain>
    </source>
</reference>
<dbReference type="GO" id="GO:0005886">
    <property type="term" value="C:plasma membrane"/>
    <property type="evidence" value="ECO:0007669"/>
    <property type="project" value="UniProtKB-SubCell"/>
</dbReference>
<evidence type="ECO:0000256" key="5">
    <source>
        <dbReference type="ARBA" id="ARBA00022475"/>
    </source>
</evidence>